<name>A0A0A2F0C4_9PORP</name>
<dbReference type="OrthoDB" id="9807410at2"/>
<feature type="chain" id="PRO_5001987234" description="PorZ N-terminal beta-propeller domain-containing protein" evidence="1">
    <location>
        <begin position="26"/>
        <end position="776"/>
    </location>
</feature>
<dbReference type="STRING" id="111105.HR09_08245"/>
<protein>
    <recommendedName>
        <fullName evidence="2">PorZ N-terminal beta-propeller domain-containing protein</fullName>
    </recommendedName>
</protein>
<evidence type="ECO:0000313" key="4">
    <source>
        <dbReference type="Proteomes" id="UP000030130"/>
    </source>
</evidence>
<dbReference type="Proteomes" id="UP000030130">
    <property type="component" value="Unassembled WGS sequence"/>
</dbReference>
<dbReference type="Pfam" id="PF21544">
    <property type="entry name" value="PorZ_N_b_propeller"/>
    <property type="match status" value="1"/>
</dbReference>
<dbReference type="SUPFAM" id="SSF101898">
    <property type="entry name" value="NHL repeat"/>
    <property type="match status" value="1"/>
</dbReference>
<dbReference type="Gene3D" id="2.130.10.10">
    <property type="entry name" value="YVTN repeat-like/Quinoprotein amine dehydrogenase"/>
    <property type="match status" value="2"/>
</dbReference>
<sequence>MCKIRFSFLQALFACLLFTSFSLQAQEEGIWNTLLAIHKTEKAVETPKKVFAVANGVLYSVGKEAPHEVKIFDRISGLSDTSVSSIAYSEQLRSLVIYYASGNIDIMDEAGRVTNIPALKDNIDLIDKTLNRLLIVGNRAYLAGGFGLSVLDVAEARIPATYAKGTKVTDVAKLDNDRLLMLKEGQLFIGKETDNLQDPAAWTALSLDLPMASVTGLGIVGEDICFLFADGRVYVAANQSLEPELLLSSSANSRLHVTDRGLFVSAENRIYFIEKGRKTTQFPIANVLGVGAMGESNTAYIALGEEGLASLLLTEGSTAEAMPVTFDGPGDNDFYEMRFRHGRLYAASGLWGTNLMGHAGMVKLYDGNRWTNFDKETVQEQLGGGFNFNDAVDIAVSSGDPDHFFVGTWGNGLFEFKDGKVIARYSGNETAIAECNPGDARVKAIAFDNKGNLWGTLGAVGKNIFMYDPQSSTWHSFSYPDVANLASFGNMIILPNGDKWVNILHRSGGSTRKGVLIFNDRGTPETTSDDSHLYVEQFVNRLGAAIGHKTIYAMAVDHNGSVWMGSDIGIFGVYNAAGALSSNSTPIAVRPVGGEEPNLYYVLDKVTVTDIVVDKLNHKWVATQGTGLYLLSEDCSKILAQYTVENSPLLSNNILSIALNDDNGLLYIGTADGLMTFQTGTGSGSASELDGVYVYPNPLRPEYPDGVTIAGLQAGCSVKITDTTGRLLYQTESVTTEVKWNARGADGNRVASGIYAVAVYDPASKKSKLIRFAVIR</sequence>
<gene>
    <name evidence="3" type="ORF">HR08_10900</name>
</gene>
<proteinExistence type="predicted"/>
<evidence type="ECO:0000259" key="2">
    <source>
        <dbReference type="Pfam" id="PF21544"/>
    </source>
</evidence>
<dbReference type="eggNOG" id="COG3292">
    <property type="taxonomic scope" value="Bacteria"/>
</dbReference>
<comment type="caution">
    <text evidence="3">The sequence shown here is derived from an EMBL/GenBank/DDBJ whole genome shotgun (WGS) entry which is preliminary data.</text>
</comment>
<organism evidence="3 4">
    <name type="scientific">Porphyromonas gulae</name>
    <dbReference type="NCBI Taxonomy" id="111105"/>
    <lineage>
        <taxon>Bacteria</taxon>
        <taxon>Pseudomonadati</taxon>
        <taxon>Bacteroidota</taxon>
        <taxon>Bacteroidia</taxon>
        <taxon>Bacteroidales</taxon>
        <taxon>Porphyromonadaceae</taxon>
        <taxon>Porphyromonas</taxon>
    </lineage>
</organism>
<evidence type="ECO:0000313" key="3">
    <source>
        <dbReference type="EMBL" id="KGN83470.1"/>
    </source>
</evidence>
<accession>A0A0A2F0C4</accession>
<feature type="signal peptide" evidence="1">
    <location>
        <begin position="1"/>
        <end position="25"/>
    </location>
</feature>
<dbReference type="AlphaFoldDB" id="A0A0A2F0C4"/>
<evidence type="ECO:0000256" key="1">
    <source>
        <dbReference type="SAM" id="SignalP"/>
    </source>
</evidence>
<reference evidence="3 4" key="1">
    <citation type="submission" date="2014-08" db="EMBL/GenBank/DDBJ databases">
        <title>Porphyromonas gulae strain:COT-052_OH1451 Genome sequencing.</title>
        <authorList>
            <person name="Wallis C."/>
            <person name="Deusch O."/>
            <person name="O'Flynn C."/>
            <person name="Davis I."/>
            <person name="Jospin G."/>
            <person name="Darling A.E."/>
            <person name="Coil D.A."/>
            <person name="Alexiev A."/>
            <person name="Horsfall A."/>
            <person name="Kirkwood N."/>
            <person name="Harris S."/>
            <person name="Eisen J.A."/>
        </authorList>
    </citation>
    <scope>NUCLEOTIDE SEQUENCE [LARGE SCALE GENOMIC DNA]</scope>
    <source>
        <strain evidence="4">COT-052 OH1451</strain>
    </source>
</reference>
<dbReference type="RefSeq" id="WP_039422430.1">
    <property type="nucleotide sequence ID" value="NZ_JRAI01000087.1"/>
</dbReference>
<keyword evidence="1" id="KW-0732">Signal</keyword>
<dbReference type="EMBL" id="JRAI01000087">
    <property type="protein sequence ID" value="KGN83470.1"/>
    <property type="molecule type" value="Genomic_DNA"/>
</dbReference>
<feature type="domain" description="PorZ N-terminal beta-propeller" evidence="2">
    <location>
        <begin position="50"/>
        <end position="203"/>
    </location>
</feature>
<dbReference type="InterPro" id="IPR015943">
    <property type="entry name" value="WD40/YVTN_repeat-like_dom_sf"/>
</dbReference>
<dbReference type="InterPro" id="IPR048954">
    <property type="entry name" value="PorZ_N"/>
</dbReference>